<protein>
    <submittedName>
        <fullName evidence="2">Uncharacterized protein</fullName>
    </submittedName>
</protein>
<feature type="region of interest" description="Disordered" evidence="1">
    <location>
        <begin position="265"/>
        <end position="289"/>
    </location>
</feature>
<gene>
    <name evidence="2" type="ORF">F2Q68_00040061</name>
</gene>
<name>A0A8S9MHH1_BRACR</name>
<dbReference type="Proteomes" id="UP000712281">
    <property type="component" value="Unassembled WGS sequence"/>
</dbReference>
<dbReference type="AlphaFoldDB" id="A0A8S9MHH1"/>
<evidence type="ECO:0000313" key="2">
    <source>
        <dbReference type="EMBL" id="KAF2619450.1"/>
    </source>
</evidence>
<dbReference type="PANTHER" id="PTHR31099">
    <property type="entry name" value="OS06G0165300 PROTEIN"/>
    <property type="match status" value="1"/>
</dbReference>
<dbReference type="EMBL" id="QGKW02000007">
    <property type="protein sequence ID" value="KAF2619450.1"/>
    <property type="molecule type" value="Genomic_DNA"/>
</dbReference>
<feature type="compositionally biased region" description="Basic residues" evidence="1">
    <location>
        <begin position="1"/>
        <end position="12"/>
    </location>
</feature>
<comment type="caution">
    <text evidence="2">The sequence shown here is derived from an EMBL/GenBank/DDBJ whole genome shotgun (WGS) entry which is preliminary data.</text>
</comment>
<evidence type="ECO:0000313" key="3">
    <source>
        <dbReference type="Proteomes" id="UP000712281"/>
    </source>
</evidence>
<dbReference type="PANTHER" id="PTHR31099:SF44">
    <property type="entry name" value="DUF4283 DOMAIN-CONTAINING PROTEIN"/>
    <property type="match status" value="1"/>
</dbReference>
<organism evidence="2 3">
    <name type="scientific">Brassica cretica</name>
    <name type="common">Mustard</name>
    <dbReference type="NCBI Taxonomy" id="69181"/>
    <lineage>
        <taxon>Eukaryota</taxon>
        <taxon>Viridiplantae</taxon>
        <taxon>Streptophyta</taxon>
        <taxon>Embryophyta</taxon>
        <taxon>Tracheophyta</taxon>
        <taxon>Spermatophyta</taxon>
        <taxon>Magnoliopsida</taxon>
        <taxon>eudicotyledons</taxon>
        <taxon>Gunneridae</taxon>
        <taxon>Pentapetalae</taxon>
        <taxon>rosids</taxon>
        <taxon>malvids</taxon>
        <taxon>Brassicales</taxon>
        <taxon>Brassicaceae</taxon>
        <taxon>Brassiceae</taxon>
        <taxon>Brassica</taxon>
    </lineage>
</organism>
<proteinExistence type="predicted"/>
<accession>A0A8S9MHH1</accession>
<sequence length="517" mass="58009">MSSRKKTLKRGTSRGSSSEGVHDDDILVPKAESLPHSIDPADGEAYWIARYGSITPPSEKSFPVMSQRLVEKGVPSRNTGEFLKAVRAFCRISDAVEFRIPCRGKSADNPPEGYFNCYESFLAHCRLWFLIPEIIVRVLDRFEVSISQLNPTSFQHLIGVVILSYEHGLSLTTDHFEAIFRLQLVSKPHLYRLVPRKYITVIKGLISNTNSWPKFFFFVRINAASVEENYNPLFRSKPNDSPFINPLFPFPEEVIEMRYLLRNEADSDSESDDHASRDVPVEETNVRSSKGKGIDLGDIEFTVDDSILPGWDPDLAYGDGSGSSEVPIPDFDEFLVGLPSSFDPPSSKDELGRSKVVAEGSHIINGGLNMLGSALETSHREAMVYRFNTEKAEKDLARMQNKILERDSKLAKDHDKAVRRAERRGRREVVEVMRNRASQFKTERMTLFSMKGGMNDHAHAEALISSIEGRIQGFWDPIPVSPDTEEVATEAAGFDEEVDCPADAFGASMSRGFNFDL</sequence>
<reference evidence="2" key="1">
    <citation type="submission" date="2019-12" db="EMBL/GenBank/DDBJ databases">
        <title>Genome sequencing and annotation of Brassica cretica.</title>
        <authorList>
            <person name="Studholme D.J."/>
            <person name="Sarris P.F."/>
        </authorList>
    </citation>
    <scope>NUCLEOTIDE SEQUENCE</scope>
    <source>
        <strain evidence="2">PFS-001/15</strain>
        <tissue evidence="2">Leaf</tissue>
    </source>
</reference>
<feature type="region of interest" description="Disordered" evidence="1">
    <location>
        <begin position="1"/>
        <end position="26"/>
    </location>
</feature>
<evidence type="ECO:0000256" key="1">
    <source>
        <dbReference type="SAM" id="MobiDB-lite"/>
    </source>
</evidence>